<dbReference type="InterPro" id="IPR025997">
    <property type="entry name" value="SBP_2_dom"/>
</dbReference>
<sequence>MLARPRITRRVVGALVTVLSAATLASCASGGSAPPAAGPGPAWCGTTPIVFGMQDGGGLNAWSKASAEEVLKTVRQCPNVTEVLTVNAQFDLQAAVSGLQGMVAQGANAIVVIPDAGGTGSELPGIRSAHRRGIAIVPWGADPGGTPGEDYLTYVDIDHREAGREWATWMGRRLPQGGKVAFIGGPAGNSPSAQEVAGIVEGLRAFPNVSLVSGETTWIEGGWDPAKAQQAAAGLLSQHPDIAGVFSDEGVSSTGIIRAFQAAGRPLVPIASLEANALSCDHQQLAAANPGFQLATVSAGNFVGRIAAQLAIAKAAGVEIAEADLLSPTALVPDRLVEDSVDATKPPACDPSQPPSALLSNRMTDDQLKALTRAGGTP</sequence>
<reference evidence="7" key="1">
    <citation type="journal article" date="2019" name="Int. J. Syst. Evol. Microbiol.">
        <title>The Global Catalogue of Microorganisms (GCM) 10K type strain sequencing project: providing services to taxonomists for standard genome sequencing and annotation.</title>
        <authorList>
            <consortium name="The Broad Institute Genomics Platform"/>
            <consortium name="The Broad Institute Genome Sequencing Center for Infectious Disease"/>
            <person name="Wu L."/>
            <person name="Ma J."/>
        </authorList>
    </citation>
    <scope>NUCLEOTIDE SEQUENCE [LARGE SCALE GENOMIC DNA]</scope>
    <source>
        <strain evidence="7">JCM 17906</strain>
    </source>
</reference>
<dbReference type="EMBL" id="BAABGT010000099">
    <property type="protein sequence ID" value="GAA4556988.1"/>
    <property type="molecule type" value="Genomic_DNA"/>
</dbReference>
<dbReference type="Proteomes" id="UP001501598">
    <property type="component" value="Unassembled WGS sequence"/>
</dbReference>
<dbReference type="InterPro" id="IPR028082">
    <property type="entry name" value="Peripla_BP_I"/>
</dbReference>
<dbReference type="PANTHER" id="PTHR30036">
    <property type="entry name" value="D-XYLOSE-BINDING PERIPLASMIC PROTEIN"/>
    <property type="match status" value="1"/>
</dbReference>
<evidence type="ECO:0000256" key="3">
    <source>
        <dbReference type="SAM" id="MobiDB-lite"/>
    </source>
</evidence>
<evidence type="ECO:0000313" key="7">
    <source>
        <dbReference type="Proteomes" id="UP001501598"/>
    </source>
</evidence>
<evidence type="ECO:0000256" key="2">
    <source>
        <dbReference type="ARBA" id="ARBA00007639"/>
    </source>
</evidence>
<dbReference type="Gene3D" id="3.40.50.2300">
    <property type="match status" value="2"/>
</dbReference>
<dbReference type="InterPro" id="IPR050555">
    <property type="entry name" value="Bact_Solute-Bind_Prot2"/>
</dbReference>
<feature type="region of interest" description="Disordered" evidence="3">
    <location>
        <begin position="341"/>
        <end position="364"/>
    </location>
</feature>
<keyword evidence="4" id="KW-0732">Signal</keyword>
<accession>A0ABP8S2B5</accession>
<protein>
    <recommendedName>
        <fullName evidence="5">Periplasmic binding protein domain-containing protein</fullName>
    </recommendedName>
</protein>
<evidence type="ECO:0000256" key="4">
    <source>
        <dbReference type="SAM" id="SignalP"/>
    </source>
</evidence>
<evidence type="ECO:0000256" key="1">
    <source>
        <dbReference type="ARBA" id="ARBA00004196"/>
    </source>
</evidence>
<keyword evidence="7" id="KW-1185">Reference proteome</keyword>
<comment type="similarity">
    <text evidence="2">Belongs to the bacterial solute-binding protein 2 family.</text>
</comment>
<comment type="caution">
    <text evidence="6">The sequence shown here is derived from an EMBL/GenBank/DDBJ whole genome shotgun (WGS) entry which is preliminary data.</text>
</comment>
<dbReference type="PANTHER" id="PTHR30036:SF7">
    <property type="entry name" value="ABC TRANSPORTER PERIPLASMIC-BINDING PROTEIN YPHF"/>
    <property type="match status" value="1"/>
</dbReference>
<dbReference type="PROSITE" id="PS51257">
    <property type="entry name" value="PROKAR_LIPOPROTEIN"/>
    <property type="match status" value="1"/>
</dbReference>
<feature type="chain" id="PRO_5046571255" description="Periplasmic binding protein domain-containing protein" evidence="4">
    <location>
        <begin position="26"/>
        <end position="378"/>
    </location>
</feature>
<evidence type="ECO:0000259" key="5">
    <source>
        <dbReference type="Pfam" id="PF13407"/>
    </source>
</evidence>
<evidence type="ECO:0000313" key="6">
    <source>
        <dbReference type="EMBL" id="GAA4556988.1"/>
    </source>
</evidence>
<gene>
    <name evidence="6" type="ORF">GCM10023175_60440</name>
</gene>
<dbReference type="Pfam" id="PF13407">
    <property type="entry name" value="Peripla_BP_4"/>
    <property type="match status" value="1"/>
</dbReference>
<organism evidence="6 7">
    <name type="scientific">Pseudonocardia xishanensis</name>
    <dbReference type="NCBI Taxonomy" id="630995"/>
    <lineage>
        <taxon>Bacteria</taxon>
        <taxon>Bacillati</taxon>
        <taxon>Actinomycetota</taxon>
        <taxon>Actinomycetes</taxon>
        <taxon>Pseudonocardiales</taxon>
        <taxon>Pseudonocardiaceae</taxon>
        <taxon>Pseudonocardia</taxon>
    </lineage>
</organism>
<dbReference type="SUPFAM" id="SSF53822">
    <property type="entry name" value="Periplasmic binding protein-like I"/>
    <property type="match status" value="1"/>
</dbReference>
<name>A0ABP8S2B5_9PSEU</name>
<feature type="domain" description="Periplasmic binding protein" evidence="5">
    <location>
        <begin position="61"/>
        <end position="317"/>
    </location>
</feature>
<dbReference type="RefSeq" id="WP_345426105.1">
    <property type="nucleotide sequence ID" value="NZ_BAABGT010000099.1"/>
</dbReference>
<feature type="signal peptide" evidence="4">
    <location>
        <begin position="1"/>
        <end position="25"/>
    </location>
</feature>
<proteinExistence type="inferred from homology"/>
<comment type="subcellular location">
    <subcellularLocation>
        <location evidence="1">Cell envelope</location>
    </subcellularLocation>
</comment>